<comment type="caution">
    <text evidence="1">The sequence shown here is derived from an EMBL/GenBank/DDBJ whole genome shotgun (WGS) entry which is preliminary data.</text>
</comment>
<name>A0ABC9Z6V2_9NOCA</name>
<sequence>MTTYFVKRKDRYQIRWQIFAYHEIFRPAS</sequence>
<evidence type="ECO:0000313" key="1">
    <source>
        <dbReference type="EMBL" id="GAP33552.1"/>
    </source>
</evidence>
<dbReference type="EMBL" id="BBYQ01000345">
    <property type="protein sequence ID" value="GAP33552.1"/>
    <property type="molecule type" value="Genomic_DNA"/>
</dbReference>
<organism evidence="1 2">
    <name type="scientific">Nocardia seriolae</name>
    <dbReference type="NCBI Taxonomy" id="37332"/>
    <lineage>
        <taxon>Bacteria</taxon>
        <taxon>Bacillati</taxon>
        <taxon>Actinomycetota</taxon>
        <taxon>Actinomycetes</taxon>
        <taxon>Mycobacteriales</taxon>
        <taxon>Nocardiaceae</taxon>
        <taxon>Nocardia</taxon>
    </lineage>
</organism>
<keyword evidence="2" id="KW-1185">Reference proteome</keyword>
<reference evidence="1 2" key="2">
    <citation type="journal article" date="2016" name="Genome Announc.">
        <title>Draft Genome Sequence of Erythromycin- and Oxytetracycline-Sensitive Nocardia seriolae Strain U-1 (NBRC 110359).</title>
        <authorList>
            <person name="Imajoh M."/>
            <person name="Sukeda M."/>
            <person name="Shimizu M."/>
            <person name="Yamane J."/>
            <person name="Ohnishi K."/>
            <person name="Oshima S."/>
        </authorList>
    </citation>
    <scope>NUCLEOTIDE SEQUENCE [LARGE SCALE GENOMIC DNA]</scope>
    <source>
        <strain evidence="1 2">U-1</strain>
    </source>
</reference>
<dbReference type="AlphaFoldDB" id="A0ABC9Z6V2"/>
<feature type="non-terminal residue" evidence="1">
    <location>
        <position position="29"/>
    </location>
</feature>
<evidence type="ECO:0000313" key="2">
    <source>
        <dbReference type="Proteomes" id="UP000037179"/>
    </source>
</evidence>
<dbReference type="Proteomes" id="UP000037179">
    <property type="component" value="Unassembled WGS sequence"/>
</dbReference>
<proteinExistence type="predicted"/>
<gene>
    <name evidence="1" type="ORF">NSK11_contig00345-0001</name>
</gene>
<protein>
    <submittedName>
        <fullName evidence="1">Uncharacterized protein</fullName>
    </submittedName>
</protein>
<reference evidence="2" key="1">
    <citation type="submission" date="2015-07" db="EMBL/GenBank/DDBJ databases">
        <title>Nocardia seriolae U-1 whole genome shotgun sequence.</title>
        <authorList>
            <person name="Imajoh M."/>
            <person name="Fukumoto Y."/>
            <person name="Sukeda M."/>
            <person name="Yamane J."/>
            <person name="Yamasaki K."/>
            <person name="Shimizu M."/>
            <person name="Ohnishi K."/>
            <person name="Oshima S."/>
        </authorList>
    </citation>
    <scope>NUCLEOTIDE SEQUENCE [LARGE SCALE GENOMIC DNA]</scope>
    <source>
        <strain evidence="2">U-1</strain>
    </source>
</reference>
<accession>A0ABC9Z6V2</accession>